<keyword evidence="9" id="KW-0804">Transcription</keyword>
<dbReference type="InterPro" id="IPR000504">
    <property type="entry name" value="RRM_dom"/>
</dbReference>
<dbReference type="SMART" id="SM00360">
    <property type="entry name" value="RRM"/>
    <property type="match status" value="1"/>
</dbReference>
<dbReference type="InterPro" id="IPR012677">
    <property type="entry name" value="Nucleotide-bd_a/b_plait_sf"/>
</dbReference>
<protein>
    <recommendedName>
        <fullName evidence="4">Negative elongation factor E</fullName>
    </recommendedName>
</protein>
<reference evidence="16" key="1">
    <citation type="journal article" date="2014" name="BMC Genomics">
        <title>Characterizing the developmental transcriptome of the oriental fruit fly, Bactrocera dorsalis (Diptera: Tephritidae) through comparative genomic analysis with Drosophila melanogaster utilizing modENCODE datasets.</title>
        <authorList>
            <person name="Geib S.M."/>
            <person name="Calla B."/>
            <person name="Hall B."/>
            <person name="Hou S."/>
            <person name="Manoukis N.C."/>
        </authorList>
    </citation>
    <scope>NUCLEOTIDE SEQUENCE</scope>
    <source>
        <strain evidence="16">Punador</strain>
    </source>
</reference>
<proteinExistence type="inferred from homology"/>
<feature type="compositionally biased region" description="Low complexity" evidence="14">
    <location>
        <begin position="274"/>
        <end position="288"/>
    </location>
</feature>
<feature type="domain" description="RRM" evidence="15">
    <location>
        <begin position="194"/>
        <end position="264"/>
    </location>
</feature>
<evidence type="ECO:0000256" key="8">
    <source>
        <dbReference type="ARBA" id="ARBA00023015"/>
    </source>
</evidence>
<feature type="compositionally biased region" description="Basic and acidic residues" evidence="14">
    <location>
        <begin position="167"/>
        <end position="191"/>
    </location>
</feature>
<keyword evidence="5" id="KW-0158">Chromosome</keyword>
<dbReference type="InterPro" id="IPR033102">
    <property type="entry name" value="NELFE"/>
</dbReference>
<evidence type="ECO:0000256" key="11">
    <source>
        <dbReference type="ARBA" id="ARBA00054796"/>
    </source>
</evidence>
<keyword evidence="16" id="KW-0648">Protein biosynthesis</keyword>
<evidence type="ECO:0000256" key="7">
    <source>
        <dbReference type="ARBA" id="ARBA00022884"/>
    </source>
</evidence>
<dbReference type="EMBL" id="GAKP01015182">
    <property type="protein sequence ID" value="JAC43770.1"/>
    <property type="molecule type" value="Transcribed_RNA"/>
</dbReference>
<evidence type="ECO:0000256" key="9">
    <source>
        <dbReference type="ARBA" id="ARBA00023163"/>
    </source>
</evidence>
<evidence type="ECO:0000256" key="13">
    <source>
        <dbReference type="PROSITE-ProRule" id="PRU00176"/>
    </source>
</evidence>
<feature type="region of interest" description="Disordered" evidence="14">
    <location>
        <begin position="273"/>
        <end position="297"/>
    </location>
</feature>
<dbReference type="PANTHER" id="PTHR17250:SF0">
    <property type="entry name" value="NEGATIVE ELONGATION FACTOR E"/>
    <property type="match status" value="1"/>
</dbReference>
<dbReference type="Pfam" id="PF00076">
    <property type="entry name" value="RRM_1"/>
    <property type="match status" value="1"/>
</dbReference>
<evidence type="ECO:0000256" key="5">
    <source>
        <dbReference type="ARBA" id="ARBA00022454"/>
    </source>
</evidence>
<feature type="region of interest" description="Disordered" evidence="14">
    <location>
        <begin position="93"/>
        <end position="136"/>
    </location>
</feature>
<keyword evidence="10" id="KW-0539">Nucleus</keyword>
<evidence type="ECO:0000256" key="3">
    <source>
        <dbReference type="ARBA" id="ARBA00006120"/>
    </source>
</evidence>
<comment type="subcellular location">
    <subcellularLocation>
        <location evidence="2">Chromosome</location>
    </subcellularLocation>
    <subcellularLocation>
        <location evidence="1">Nucleus</location>
    </subcellularLocation>
</comment>
<comment type="function">
    <text evidence="11">Essential component of the NELF complex, a complex that negatively regulates the elongation of transcription by RNA polymerase II by RNA polymerase II. The NELF complex, which acts via an association with the DSIF complex, causes transcriptional pausing.</text>
</comment>
<gene>
    <name evidence="16" type="primary">NELFE</name>
</gene>
<dbReference type="Gene3D" id="3.30.70.330">
    <property type="match status" value="1"/>
</dbReference>
<dbReference type="GO" id="GO:0032021">
    <property type="term" value="C:NELF complex"/>
    <property type="evidence" value="ECO:0007669"/>
    <property type="project" value="InterPro"/>
</dbReference>
<feature type="compositionally biased region" description="Basic and acidic residues" evidence="14">
    <location>
        <begin position="116"/>
        <end position="125"/>
    </location>
</feature>
<dbReference type="AlphaFoldDB" id="A0A034VPP1"/>
<feature type="region of interest" description="Disordered" evidence="14">
    <location>
        <begin position="167"/>
        <end position="194"/>
    </location>
</feature>
<dbReference type="FunFam" id="3.30.70.330:FF:000448">
    <property type="entry name" value="Negative elongation factor E"/>
    <property type="match status" value="1"/>
</dbReference>
<accession>A0A034VPP1</accession>
<evidence type="ECO:0000259" key="15">
    <source>
        <dbReference type="PROSITE" id="PS50102"/>
    </source>
</evidence>
<evidence type="ECO:0000256" key="6">
    <source>
        <dbReference type="ARBA" id="ARBA00022491"/>
    </source>
</evidence>
<evidence type="ECO:0000256" key="10">
    <source>
        <dbReference type="ARBA" id="ARBA00023242"/>
    </source>
</evidence>
<name>A0A034VPP1_BACDO</name>
<evidence type="ECO:0000256" key="12">
    <source>
        <dbReference type="ARBA" id="ARBA00065269"/>
    </source>
</evidence>
<organism evidence="16">
    <name type="scientific">Bactrocera dorsalis</name>
    <name type="common">Oriental fruit fly</name>
    <name type="synonym">Dacus dorsalis</name>
    <dbReference type="NCBI Taxonomy" id="27457"/>
    <lineage>
        <taxon>Eukaryota</taxon>
        <taxon>Metazoa</taxon>
        <taxon>Ecdysozoa</taxon>
        <taxon>Arthropoda</taxon>
        <taxon>Hexapoda</taxon>
        <taxon>Insecta</taxon>
        <taxon>Pterygota</taxon>
        <taxon>Neoptera</taxon>
        <taxon>Endopterygota</taxon>
        <taxon>Diptera</taxon>
        <taxon>Brachycera</taxon>
        <taxon>Muscomorpha</taxon>
        <taxon>Tephritoidea</taxon>
        <taxon>Tephritidae</taxon>
        <taxon>Bactrocera</taxon>
        <taxon>Bactrocera</taxon>
    </lineage>
</organism>
<evidence type="ECO:0000313" key="16">
    <source>
        <dbReference type="EMBL" id="JAC43770.1"/>
    </source>
</evidence>
<keyword evidence="8" id="KW-0805">Transcription regulation</keyword>
<dbReference type="OrthoDB" id="378874at2759"/>
<feature type="non-terminal residue" evidence="16">
    <location>
        <position position="1"/>
    </location>
</feature>
<dbReference type="GO" id="GO:0005694">
    <property type="term" value="C:chromosome"/>
    <property type="evidence" value="ECO:0007669"/>
    <property type="project" value="UniProtKB-SubCell"/>
</dbReference>
<dbReference type="InterPro" id="IPR034637">
    <property type="entry name" value="NELFE_RRM"/>
</dbReference>
<dbReference type="SUPFAM" id="SSF54928">
    <property type="entry name" value="RNA-binding domain, RBD"/>
    <property type="match status" value="1"/>
</dbReference>
<comment type="similarity">
    <text evidence="3">Belongs to the RRM NELF-E family.</text>
</comment>
<dbReference type="PANTHER" id="PTHR17250">
    <property type="entry name" value="NEGATIVE ELONGATION FACTOR E"/>
    <property type="match status" value="1"/>
</dbReference>
<keyword evidence="6" id="KW-0678">Repressor</keyword>
<sequence>ESNNKQFLCRLSKSKKYIFVSCNKLNIIMVYIHFPTTLTEEEHMLQAKYQKLKKKKKALQALKAPKPEPEKPLTLKRPTDARDAREVARKLIKSGAIPAIQKQQTKQDQTSFKRPKGQERAKRAPETSVAAYQPFSSTQNDVAQETIISEIIKEEPRMQNLYQHFATERDRKERGLNDKTPLDSTQPEKPRTGNTIFVSGNKVTEEFLKKTFNDYGTIVNVSMEIEKSRGFVSFAKPESADRAIAEMHGKSVNGINLQVQLARRQPQIEPINDASSSAVWSSIAASDSQKGSHKDGREMVQYDEDFLLQTSFE</sequence>
<feature type="compositionally biased region" description="Polar residues" evidence="14">
    <location>
        <begin position="101"/>
        <end position="112"/>
    </location>
</feature>
<evidence type="ECO:0000256" key="2">
    <source>
        <dbReference type="ARBA" id="ARBA00004286"/>
    </source>
</evidence>
<dbReference type="CDD" id="cd12305">
    <property type="entry name" value="RRM_NELFE"/>
    <property type="match status" value="1"/>
</dbReference>
<dbReference type="PROSITE" id="PS50102">
    <property type="entry name" value="RRM"/>
    <property type="match status" value="1"/>
</dbReference>
<dbReference type="GO" id="GO:0003723">
    <property type="term" value="F:RNA binding"/>
    <property type="evidence" value="ECO:0007669"/>
    <property type="project" value="UniProtKB-UniRule"/>
</dbReference>
<evidence type="ECO:0000256" key="14">
    <source>
        <dbReference type="SAM" id="MobiDB-lite"/>
    </source>
</evidence>
<evidence type="ECO:0000256" key="1">
    <source>
        <dbReference type="ARBA" id="ARBA00004123"/>
    </source>
</evidence>
<dbReference type="GO" id="GO:0003746">
    <property type="term" value="F:translation elongation factor activity"/>
    <property type="evidence" value="ECO:0007669"/>
    <property type="project" value="UniProtKB-KW"/>
</dbReference>
<keyword evidence="7 13" id="KW-0694">RNA-binding</keyword>
<dbReference type="InterPro" id="IPR035979">
    <property type="entry name" value="RBD_domain_sf"/>
</dbReference>
<dbReference type="GO" id="GO:0034244">
    <property type="term" value="P:negative regulation of transcription elongation by RNA polymerase II"/>
    <property type="evidence" value="ECO:0007669"/>
    <property type="project" value="TreeGrafter"/>
</dbReference>
<keyword evidence="16" id="KW-0251">Elongation factor</keyword>
<evidence type="ECO:0000256" key="4">
    <source>
        <dbReference type="ARBA" id="ARBA00014464"/>
    </source>
</evidence>
<comment type="subunit">
    <text evidence="12">Component of the NELF complex, which is at least composed of TH1/NELF-D and NELF-E.</text>
</comment>